<reference evidence="9 10" key="1">
    <citation type="submission" date="2017-06" db="EMBL/GenBank/DDBJ databases">
        <title>Whole Genome Sequences of Colwellia marinimaniae MTCD1.</title>
        <authorList>
            <person name="Kusumoto H."/>
            <person name="Inoue M."/>
            <person name="Tanikawa K."/>
            <person name="Maeji H."/>
            <person name="Cameron J.H."/>
            <person name="Bartlett D.H."/>
        </authorList>
    </citation>
    <scope>NUCLEOTIDE SEQUENCE [LARGE SCALE GENOMIC DNA]</scope>
    <source>
        <strain evidence="9 10">MTCD1</strain>
    </source>
</reference>
<sequence length="82" mass="9131">MRPNSHKEIEVPMKDGIHPKYTEFTANCSCGNVITTRSTLSQDIHLDVCSACHPFYTGKQKSAESGGRVDKFNKRFGALSKK</sequence>
<evidence type="ECO:0000313" key="10">
    <source>
        <dbReference type="Proteomes" id="UP000197068"/>
    </source>
</evidence>
<dbReference type="SUPFAM" id="SSF143800">
    <property type="entry name" value="L28p-like"/>
    <property type="match status" value="1"/>
</dbReference>
<organism evidence="9 10">
    <name type="scientific">Colwellia marinimaniae</name>
    <dbReference type="NCBI Taxonomy" id="1513592"/>
    <lineage>
        <taxon>Bacteria</taxon>
        <taxon>Pseudomonadati</taxon>
        <taxon>Pseudomonadota</taxon>
        <taxon>Gammaproteobacteria</taxon>
        <taxon>Alteromonadales</taxon>
        <taxon>Colwelliaceae</taxon>
        <taxon>Colwellia</taxon>
    </lineage>
</organism>
<feature type="binding site" evidence="8">
    <location>
        <position position="30"/>
    </location>
    <ligand>
        <name>Zn(2+)</name>
        <dbReference type="ChEBI" id="CHEBI:29105"/>
    </ligand>
</feature>
<proteinExistence type="inferred from homology"/>
<dbReference type="NCBIfam" id="NF001809">
    <property type="entry name" value="PRK00528.1"/>
    <property type="match status" value="1"/>
</dbReference>
<accession>A0ABQ0MQF7</accession>
<name>A0ABQ0MQF7_9GAMM</name>
<keyword evidence="5 8" id="KW-0689">Ribosomal protein</keyword>
<keyword evidence="6 8" id="KW-0687">Ribonucleoprotein</keyword>
<dbReference type="GO" id="GO:0005840">
    <property type="term" value="C:ribosome"/>
    <property type="evidence" value="ECO:0007669"/>
    <property type="project" value="UniProtKB-KW"/>
</dbReference>
<evidence type="ECO:0000256" key="6">
    <source>
        <dbReference type="ARBA" id="ARBA00023274"/>
    </source>
</evidence>
<evidence type="ECO:0000256" key="3">
    <source>
        <dbReference type="ARBA" id="ARBA00022730"/>
    </source>
</evidence>
<dbReference type="EMBL" id="BDQM01000001">
    <property type="protein sequence ID" value="GAW94608.1"/>
    <property type="molecule type" value="Genomic_DNA"/>
</dbReference>
<comment type="caution">
    <text evidence="9">The sequence shown here is derived from an EMBL/GenBank/DDBJ whole genome shotgun (WGS) entry which is preliminary data.</text>
</comment>
<dbReference type="InterPro" id="IPR002150">
    <property type="entry name" value="Ribosomal_bL31"/>
</dbReference>
<evidence type="ECO:0000256" key="7">
    <source>
        <dbReference type="ARBA" id="ARBA00035687"/>
    </source>
</evidence>
<feature type="binding site" evidence="8">
    <location>
        <position position="49"/>
    </location>
    <ligand>
        <name>Zn(2+)</name>
        <dbReference type="ChEBI" id="CHEBI:29105"/>
    </ligand>
</feature>
<dbReference type="InterPro" id="IPR027491">
    <property type="entry name" value="Ribosomal_bL31_A"/>
</dbReference>
<dbReference type="Pfam" id="PF01197">
    <property type="entry name" value="Ribosomal_L31"/>
    <property type="match status" value="1"/>
</dbReference>
<comment type="function">
    <text evidence="8">Binds the 23S rRNA.</text>
</comment>
<dbReference type="PRINTS" id="PR01249">
    <property type="entry name" value="RIBOSOMALL31"/>
</dbReference>
<dbReference type="Gene3D" id="4.10.830.30">
    <property type="entry name" value="Ribosomal protein L31"/>
    <property type="match status" value="1"/>
</dbReference>
<dbReference type="Proteomes" id="UP000197068">
    <property type="component" value="Unassembled WGS sequence"/>
</dbReference>
<dbReference type="HAMAP" id="MF_00501">
    <property type="entry name" value="Ribosomal_bL31_1"/>
    <property type="match status" value="1"/>
</dbReference>
<evidence type="ECO:0000256" key="8">
    <source>
        <dbReference type="HAMAP-Rule" id="MF_00501"/>
    </source>
</evidence>
<evidence type="ECO:0000256" key="2">
    <source>
        <dbReference type="ARBA" id="ARBA00011838"/>
    </source>
</evidence>
<dbReference type="NCBIfam" id="TIGR00105">
    <property type="entry name" value="L31"/>
    <property type="match status" value="1"/>
</dbReference>
<feature type="binding site" evidence="8">
    <location>
        <position position="52"/>
    </location>
    <ligand>
        <name>Zn(2+)</name>
        <dbReference type="ChEBI" id="CHEBI:29105"/>
    </ligand>
</feature>
<comment type="cofactor">
    <cofactor evidence="8">
        <name>Zn(2+)</name>
        <dbReference type="ChEBI" id="CHEBI:29105"/>
    </cofactor>
    <text evidence="8">Binds 1 zinc ion per subunit.</text>
</comment>
<comment type="similarity">
    <text evidence="1 8">Belongs to the bacterial ribosomal protein bL31 family. Type A subfamily.</text>
</comment>
<comment type="subunit">
    <text evidence="2 8">Part of the 50S ribosomal subunit.</text>
</comment>
<gene>
    <name evidence="8 9" type="primary">rpmE</name>
    <name evidence="9" type="ORF">MTCD1_00204</name>
</gene>
<keyword evidence="8" id="KW-0862">Zinc</keyword>
<evidence type="ECO:0000313" key="9">
    <source>
        <dbReference type="EMBL" id="GAW94608.1"/>
    </source>
</evidence>
<dbReference type="InterPro" id="IPR042105">
    <property type="entry name" value="Ribosomal_bL31_sf"/>
</dbReference>
<dbReference type="InterPro" id="IPR034704">
    <property type="entry name" value="Ribosomal_bL28/bL31-like_sf"/>
</dbReference>
<feature type="binding site" evidence="8">
    <location>
        <position position="28"/>
    </location>
    <ligand>
        <name>Zn(2+)</name>
        <dbReference type="ChEBI" id="CHEBI:29105"/>
    </ligand>
</feature>
<evidence type="ECO:0000256" key="4">
    <source>
        <dbReference type="ARBA" id="ARBA00022884"/>
    </source>
</evidence>
<keyword evidence="3 8" id="KW-0699">rRNA-binding</keyword>
<dbReference type="NCBIfam" id="NF000612">
    <property type="entry name" value="PRK00019.1"/>
    <property type="match status" value="1"/>
</dbReference>
<protein>
    <recommendedName>
        <fullName evidence="7 8">Large ribosomal subunit protein bL31</fullName>
    </recommendedName>
</protein>
<keyword evidence="10" id="KW-1185">Reference proteome</keyword>
<evidence type="ECO:0000256" key="1">
    <source>
        <dbReference type="ARBA" id="ARBA00009296"/>
    </source>
</evidence>
<dbReference type="PANTHER" id="PTHR33280">
    <property type="entry name" value="50S RIBOSOMAL PROTEIN L31, CHLOROPLASTIC"/>
    <property type="match status" value="1"/>
</dbReference>
<evidence type="ECO:0000256" key="5">
    <source>
        <dbReference type="ARBA" id="ARBA00022980"/>
    </source>
</evidence>
<dbReference type="PANTHER" id="PTHR33280:SF6">
    <property type="entry name" value="LARGE RIBOSOMAL SUBUNIT PROTEIN BL31A"/>
    <property type="match status" value="1"/>
</dbReference>
<dbReference type="PROSITE" id="PS01143">
    <property type="entry name" value="RIBOSOMAL_L31"/>
    <property type="match status" value="1"/>
</dbReference>
<keyword evidence="4 8" id="KW-0694">RNA-binding</keyword>
<keyword evidence="8" id="KW-0479">Metal-binding</keyword>